<dbReference type="Pfam" id="PF03466">
    <property type="entry name" value="LysR_substrate"/>
    <property type="match status" value="1"/>
</dbReference>
<evidence type="ECO:0000256" key="4">
    <source>
        <dbReference type="ARBA" id="ARBA00023163"/>
    </source>
</evidence>
<dbReference type="Proteomes" id="UP000179454">
    <property type="component" value="Unassembled WGS sequence"/>
</dbReference>
<gene>
    <name evidence="6" type="ORF">BBL17_017800</name>
</gene>
<dbReference type="EMBL" id="MBFE02000012">
    <property type="protein sequence ID" value="MUO43637.1"/>
    <property type="molecule type" value="Genomic_DNA"/>
</dbReference>
<keyword evidence="2" id="KW-0805">Transcription regulation</keyword>
<evidence type="ECO:0000256" key="1">
    <source>
        <dbReference type="ARBA" id="ARBA00009437"/>
    </source>
</evidence>
<organism evidence="6 7">
    <name type="scientific">Agrobacterium vitis</name>
    <name type="common">Rhizobium vitis</name>
    <dbReference type="NCBI Taxonomy" id="373"/>
    <lineage>
        <taxon>Bacteria</taxon>
        <taxon>Pseudomonadati</taxon>
        <taxon>Pseudomonadota</taxon>
        <taxon>Alphaproteobacteria</taxon>
        <taxon>Hyphomicrobiales</taxon>
        <taxon>Rhizobiaceae</taxon>
        <taxon>Rhizobium/Agrobacterium group</taxon>
        <taxon>Agrobacterium</taxon>
    </lineage>
</organism>
<dbReference type="Gene3D" id="1.10.10.10">
    <property type="entry name" value="Winged helix-like DNA-binding domain superfamily/Winged helix DNA-binding domain"/>
    <property type="match status" value="1"/>
</dbReference>
<accession>A0ABW9TGP8</accession>
<dbReference type="InterPro" id="IPR036390">
    <property type="entry name" value="WH_DNA-bd_sf"/>
</dbReference>
<dbReference type="InterPro" id="IPR036388">
    <property type="entry name" value="WH-like_DNA-bd_sf"/>
</dbReference>
<evidence type="ECO:0000256" key="2">
    <source>
        <dbReference type="ARBA" id="ARBA00023015"/>
    </source>
</evidence>
<proteinExistence type="inferred from homology"/>
<feature type="domain" description="HTH lysR-type" evidence="5">
    <location>
        <begin position="5"/>
        <end position="62"/>
    </location>
</feature>
<dbReference type="Pfam" id="PF00126">
    <property type="entry name" value="HTH_1"/>
    <property type="match status" value="1"/>
</dbReference>
<protein>
    <submittedName>
        <fullName evidence="6">LysR family transcriptional regulator</fullName>
    </submittedName>
</protein>
<dbReference type="PANTHER" id="PTHR30537">
    <property type="entry name" value="HTH-TYPE TRANSCRIPTIONAL REGULATOR"/>
    <property type="match status" value="1"/>
</dbReference>
<comment type="caution">
    <text evidence="6">The sequence shown here is derived from an EMBL/GenBank/DDBJ whole genome shotgun (WGS) entry which is preliminary data.</text>
</comment>
<dbReference type="InterPro" id="IPR000847">
    <property type="entry name" value="LysR_HTH_N"/>
</dbReference>
<dbReference type="InterPro" id="IPR058163">
    <property type="entry name" value="LysR-type_TF_proteobact-type"/>
</dbReference>
<dbReference type="InterPro" id="IPR005119">
    <property type="entry name" value="LysR_subst-bd"/>
</dbReference>
<dbReference type="Gene3D" id="3.40.190.10">
    <property type="entry name" value="Periplasmic binding protein-like II"/>
    <property type="match status" value="2"/>
</dbReference>
<dbReference type="PANTHER" id="PTHR30537:SF26">
    <property type="entry name" value="GLYCINE CLEAVAGE SYSTEM TRANSCRIPTIONAL ACTIVATOR"/>
    <property type="match status" value="1"/>
</dbReference>
<dbReference type="SUPFAM" id="SSF46785">
    <property type="entry name" value="Winged helix' DNA-binding domain"/>
    <property type="match status" value="1"/>
</dbReference>
<evidence type="ECO:0000259" key="5">
    <source>
        <dbReference type="PROSITE" id="PS50931"/>
    </source>
</evidence>
<reference evidence="6" key="1">
    <citation type="submission" date="2019-11" db="EMBL/GenBank/DDBJ databases">
        <title>Whole-genome sequencing of Allorhizobium vitis.</title>
        <authorList>
            <person name="Gan H.M."/>
            <person name="Savka M.A."/>
        </authorList>
    </citation>
    <scope>NUCLEOTIDE SEQUENCE [LARGE SCALE GENOMIC DNA]</scope>
    <source>
        <strain evidence="6">T1/7</strain>
    </source>
</reference>
<name>A0ABW9TGP8_AGRVI</name>
<keyword evidence="7" id="KW-1185">Reference proteome</keyword>
<comment type="similarity">
    <text evidence="1">Belongs to the LysR transcriptional regulatory family.</text>
</comment>
<dbReference type="RefSeq" id="WP_015916860.1">
    <property type="nucleotide sequence ID" value="NZ_JAALXY010000011.1"/>
</dbReference>
<evidence type="ECO:0000313" key="7">
    <source>
        <dbReference type="Proteomes" id="UP000179454"/>
    </source>
</evidence>
<keyword evidence="3" id="KW-0238">DNA-binding</keyword>
<evidence type="ECO:0000256" key="3">
    <source>
        <dbReference type="ARBA" id="ARBA00023125"/>
    </source>
</evidence>
<dbReference type="PROSITE" id="PS50931">
    <property type="entry name" value="HTH_LYSR"/>
    <property type="match status" value="1"/>
</dbReference>
<sequence>MMLSVSLAALRTFVEVARLRSFKDAAQSLGVTSGAVSQQVKLVENRLDVTLFERSGRNVKLTEQGLRLLGAIHVPFEQIREAVEDFDRRRSARNVVRIVTPIALASHWLVPRMDRFSRRHPDIELHIDTAHAEGVRRQLFDIAIQYGNETAPGVEAKRLPSSKLVVVGSPQLLEGASPIRDPSDCLKFPLLHDHDRLNWPAWFRANGSTHLPAASRKGLSFADESLLVAAAAAAQGLALVRDIHAENLLLHGRLKIAIETSMEPFQSYYLLTPSLVSQRPVVDACKNWILSEMARPVFLDLLSRP</sequence>
<dbReference type="SUPFAM" id="SSF53850">
    <property type="entry name" value="Periplasmic binding protein-like II"/>
    <property type="match status" value="1"/>
</dbReference>
<keyword evidence="4" id="KW-0804">Transcription</keyword>
<evidence type="ECO:0000313" key="6">
    <source>
        <dbReference type="EMBL" id="MUO43637.1"/>
    </source>
</evidence>